<accession>A0A811JRP7</accession>
<comment type="caution">
    <text evidence="2">The sequence shown here is derived from an EMBL/GenBank/DDBJ whole genome shotgun (WGS) entry which is preliminary data.</text>
</comment>
<dbReference type="PROSITE" id="PS50177">
    <property type="entry name" value="NTF2_DOMAIN"/>
    <property type="match status" value="1"/>
</dbReference>
<dbReference type="InterPro" id="IPR032710">
    <property type="entry name" value="NTF2-like_dom_sf"/>
</dbReference>
<dbReference type="AlphaFoldDB" id="A0A811JRP7"/>
<evidence type="ECO:0000313" key="3">
    <source>
        <dbReference type="Proteomes" id="UP000614601"/>
    </source>
</evidence>
<dbReference type="Gene3D" id="3.10.450.50">
    <property type="match status" value="1"/>
</dbReference>
<dbReference type="EMBL" id="CAJFCW020000001">
    <property type="protein sequence ID" value="CAG9079919.1"/>
    <property type="molecule type" value="Genomic_DNA"/>
</dbReference>
<dbReference type="EMBL" id="CAJFDH010000001">
    <property type="protein sequence ID" value="CAD5205945.1"/>
    <property type="molecule type" value="Genomic_DNA"/>
</dbReference>
<sequence>MAGRNQTGGVYRVLTYDQNTTINNFVYMYYETFDIRRDMLPYLFAESKEGMENYPALNFNGQNYSGIDEIKANLFTIGDTNHELTSVVGLLLNQNEKEYMVTVQGTVTINGGEFMFSESMVLEETDKVRIVSTNCRIY</sequence>
<evidence type="ECO:0000313" key="2">
    <source>
        <dbReference type="EMBL" id="CAD5205945.1"/>
    </source>
</evidence>
<dbReference type="SUPFAM" id="SSF54427">
    <property type="entry name" value="NTF2-like"/>
    <property type="match status" value="1"/>
</dbReference>
<organism evidence="2 3">
    <name type="scientific">Bursaphelenchus okinawaensis</name>
    <dbReference type="NCBI Taxonomy" id="465554"/>
    <lineage>
        <taxon>Eukaryota</taxon>
        <taxon>Metazoa</taxon>
        <taxon>Ecdysozoa</taxon>
        <taxon>Nematoda</taxon>
        <taxon>Chromadorea</taxon>
        <taxon>Rhabditida</taxon>
        <taxon>Tylenchina</taxon>
        <taxon>Tylenchomorpha</taxon>
        <taxon>Aphelenchoidea</taxon>
        <taxon>Aphelenchoididae</taxon>
        <taxon>Bursaphelenchus</taxon>
    </lineage>
</organism>
<name>A0A811JRP7_9BILA</name>
<reference evidence="2" key="1">
    <citation type="submission" date="2020-09" db="EMBL/GenBank/DDBJ databases">
        <authorList>
            <person name="Kikuchi T."/>
        </authorList>
    </citation>
    <scope>NUCLEOTIDE SEQUENCE</scope>
    <source>
        <strain evidence="2">SH1</strain>
    </source>
</reference>
<dbReference type="OrthoDB" id="25408at2759"/>
<feature type="domain" description="NTF2" evidence="1">
    <location>
        <begin position="21"/>
        <end position="137"/>
    </location>
</feature>
<keyword evidence="3" id="KW-1185">Reference proteome</keyword>
<proteinExistence type="predicted"/>
<dbReference type="InterPro" id="IPR002075">
    <property type="entry name" value="NTF2_dom"/>
</dbReference>
<dbReference type="InterPro" id="IPR018222">
    <property type="entry name" value="Nuclear_transport_factor_2_euk"/>
</dbReference>
<dbReference type="Proteomes" id="UP000614601">
    <property type="component" value="Unassembled WGS sequence"/>
</dbReference>
<dbReference type="Pfam" id="PF02136">
    <property type="entry name" value="NTF2"/>
    <property type="match status" value="1"/>
</dbReference>
<dbReference type="Proteomes" id="UP000783686">
    <property type="component" value="Unassembled WGS sequence"/>
</dbReference>
<protein>
    <recommendedName>
        <fullName evidence="1">NTF2 domain-containing protein</fullName>
    </recommendedName>
</protein>
<gene>
    <name evidence="2" type="ORF">BOKJ2_LOCUS629</name>
</gene>
<evidence type="ECO:0000259" key="1">
    <source>
        <dbReference type="PROSITE" id="PS50177"/>
    </source>
</evidence>